<proteinExistence type="predicted"/>
<evidence type="ECO:0000313" key="2">
    <source>
        <dbReference type="Proteomes" id="UP001234989"/>
    </source>
</evidence>
<evidence type="ECO:0000313" key="1">
    <source>
        <dbReference type="EMBL" id="WMV34290.1"/>
    </source>
</evidence>
<dbReference type="AlphaFoldDB" id="A0AAF0R7V3"/>
<gene>
    <name evidence="1" type="ORF">MTR67_027675</name>
</gene>
<protein>
    <submittedName>
        <fullName evidence="1">Uncharacterized protein</fullName>
    </submittedName>
</protein>
<keyword evidence="2" id="KW-1185">Reference proteome</keyword>
<dbReference type="EMBL" id="CP133617">
    <property type="protein sequence ID" value="WMV34290.1"/>
    <property type="molecule type" value="Genomic_DNA"/>
</dbReference>
<accession>A0AAF0R7V3</accession>
<name>A0AAF0R7V3_SOLVR</name>
<sequence length="56" mass="6678">MVFEKANNFDFINYISNNLLQQQHVPAKQFGWTRFLKKFISSRMTLLPFIVTVVQQ</sequence>
<dbReference type="Proteomes" id="UP001234989">
    <property type="component" value="Chromosome 6"/>
</dbReference>
<reference evidence="1" key="1">
    <citation type="submission" date="2023-08" db="EMBL/GenBank/DDBJ databases">
        <title>A de novo genome assembly of Solanum verrucosum Schlechtendal, a Mexican diploid species geographically isolated from the other diploid A-genome species in potato relatives.</title>
        <authorList>
            <person name="Hosaka K."/>
        </authorList>
    </citation>
    <scope>NUCLEOTIDE SEQUENCE</scope>
    <source>
        <tissue evidence="1">Young leaves</tissue>
    </source>
</reference>
<organism evidence="1 2">
    <name type="scientific">Solanum verrucosum</name>
    <dbReference type="NCBI Taxonomy" id="315347"/>
    <lineage>
        <taxon>Eukaryota</taxon>
        <taxon>Viridiplantae</taxon>
        <taxon>Streptophyta</taxon>
        <taxon>Embryophyta</taxon>
        <taxon>Tracheophyta</taxon>
        <taxon>Spermatophyta</taxon>
        <taxon>Magnoliopsida</taxon>
        <taxon>eudicotyledons</taxon>
        <taxon>Gunneridae</taxon>
        <taxon>Pentapetalae</taxon>
        <taxon>asterids</taxon>
        <taxon>lamiids</taxon>
        <taxon>Solanales</taxon>
        <taxon>Solanaceae</taxon>
        <taxon>Solanoideae</taxon>
        <taxon>Solaneae</taxon>
        <taxon>Solanum</taxon>
    </lineage>
</organism>